<accession>A0A0N4UCZ8</accession>
<dbReference type="PANTHER" id="PTHR11003:SF69">
    <property type="entry name" value="POTASSIUM CHANNEL DOMAIN-CONTAINING PROTEIN"/>
    <property type="match status" value="1"/>
</dbReference>
<dbReference type="STRING" id="318479.A0A0N4UCZ8"/>
<evidence type="ECO:0000256" key="5">
    <source>
        <dbReference type="ARBA" id="ARBA00023065"/>
    </source>
</evidence>
<comment type="subcellular location">
    <subcellularLocation>
        <location evidence="1">Membrane</location>
        <topology evidence="1">Multi-pass membrane protein</topology>
    </subcellularLocation>
</comment>
<dbReference type="GO" id="GO:0030322">
    <property type="term" value="P:stabilization of membrane potential"/>
    <property type="evidence" value="ECO:0007669"/>
    <property type="project" value="TreeGrafter"/>
</dbReference>
<dbReference type="OrthoDB" id="297496at2759"/>
<evidence type="ECO:0000259" key="10">
    <source>
        <dbReference type="Pfam" id="PF07885"/>
    </source>
</evidence>
<evidence type="ECO:0000256" key="8">
    <source>
        <dbReference type="RuleBase" id="RU003857"/>
    </source>
</evidence>
<evidence type="ECO:0000313" key="13">
    <source>
        <dbReference type="Proteomes" id="UP000274756"/>
    </source>
</evidence>
<feature type="transmembrane region" description="Helical" evidence="9">
    <location>
        <begin position="6"/>
        <end position="28"/>
    </location>
</feature>
<evidence type="ECO:0000256" key="6">
    <source>
        <dbReference type="ARBA" id="ARBA00023136"/>
    </source>
</evidence>
<reference evidence="11 13" key="2">
    <citation type="submission" date="2018-11" db="EMBL/GenBank/DDBJ databases">
        <authorList>
            <consortium name="Pathogen Informatics"/>
        </authorList>
    </citation>
    <scope>NUCLEOTIDE SEQUENCE [LARGE SCALE GENOMIC DNA]</scope>
</reference>
<dbReference type="GO" id="GO:0005886">
    <property type="term" value="C:plasma membrane"/>
    <property type="evidence" value="ECO:0007669"/>
    <property type="project" value="TreeGrafter"/>
</dbReference>
<feature type="domain" description="Potassium channel" evidence="10">
    <location>
        <begin position="165"/>
        <end position="236"/>
    </location>
</feature>
<dbReference type="GO" id="GO:0015271">
    <property type="term" value="F:outward rectifier potassium channel activity"/>
    <property type="evidence" value="ECO:0007669"/>
    <property type="project" value="TreeGrafter"/>
</dbReference>
<dbReference type="WBParaSite" id="DME_0000516901-mRNA-1">
    <property type="protein sequence ID" value="DME_0000516901-mRNA-1"/>
    <property type="gene ID" value="DME_0000516901"/>
</dbReference>
<dbReference type="InterPro" id="IPR013099">
    <property type="entry name" value="K_chnl_dom"/>
</dbReference>
<feature type="transmembrane region" description="Helical" evidence="9">
    <location>
        <begin position="185"/>
        <end position="203"/>
    </location>
</feature>
<feature type="domain" description="Potassium channel" evidence="10">
    <location>
        <begin position="79"/>
        <end position="137"/>
    </location>
</feature>
<feature type="transmembrane region" description="Helical" evidence="9">
    <location>
        <begin position="153"/>
        <end position="179"/>
    </location>
</feature>
<feature type="transmembrane region" description="Helical" evidence="9">
    <location>
        <begin position="210"/>
        <end position="230"/>
    </location>
</feature>
<name>A0A0N4UCZ8_DRAME</name>
<evidence type="ECO:0000256" key="9">
    <source>
        <dbReference type="SAM" id="Phobius"/>
    </source>
</evidence>
<comment type="similarity">
    <text evidence="8">Belongs to the two pore domain potassium channel (TC 1.A.1.8) family.</text>
</comment>
<gene>
    <name evidence="11" type="ORF">DME_LOCUS8968</name>
</gene>
<dbReference type="InterPro" id="IPR003280">
    <property type="entry name" value="2pore_dom_K_chnl"/>
</dbReference>
<evidence type="ECO:0000313" key="11">
    <source>
        <dbReference type="EMBL" id="VDN58995.1"/>
    </source>
</evidence>
<evidence type="ECO:0000256" key="2">
    <source>
        <dbReference type="ARBA" id="ARBA00022448"/>
    </source>
</evidence>
<dbReference type="Pfam" id="PF07885">
    <property type="entry name" value="Ion_trans_2"/>
    <property type="match status" value="2"/>
</dbReference>
<evidence type="ECO:0000313" key="14">
    <source>
        <dbReference type="WBParaSite" id="DME_0000516901-mRNA-1"/>
    </source>
</evidence>
<dbReference type="PANTHER" id="PTHR11003">
    <property type="entry name" value="POTASSIUM CHANNEL, SUBFAMILY K"/>
    <property type="match status" value="1"/>
</dbReference>
<protein>
    <submittedName>
        <fullName evidence="14">Ion_trans_2 domain-containing protein</fullName>
    </submittedName>
</protein>
<evidence type="ECO:0000256" key="3">
    <source>
        <dbReference type="ARBA" id="ARBA00022692"/>
    </source>
</evidence>
<feature type="transmembrane region" description="Helical" evidence="9">
    <location>
        <begin position="82"/>
        <end position="100"/>
    </location>
</feature>
<proteinExistence type="inferred from homology"/>
<keyword evidence="6 9" id="KW-0472">Membrane</keyword>
<sequence>KKIIGVNVLFTCLLCAYIIFGAYVFIYLESSYEQIFREQLISTKINCVNLLLEKYRTNNADKNLAHSIVNECVIDKLKSQKWTFLTTALYSFGIITTLGYGKIEPLTTSGKVFAVIYGFIGIPVTVILFTNFGRWIQTFLQYVEMKIHKKNEISSLSATTLILIVVIYLIIGGAIFSYLCGNFDFLSGIYWVFLCFTAIEYGQLIPKNHFYLPIALGYICIGLAISTIALDIGSAYVRKLHFIGQKLRDIANVKIWFGSKHLKVRELVNAVGQNIGIEPSLMHNIDLDSLISVAIKVKEGKLSKVPQSQCICDGIWPPELVPLFIKDGAFPIFVDSEKESPKLRMRYSVEGLPTSLGLNFVFRNRAALYEGKDKQRTDFSKVIPICPHNFHQNLEAVFSDRISPFSYHISE</sequence>
<keyword evidence="7 8" id="KW-0407">Ion channel</keyword>
<dbReference type="Gene3D" id="1.10.287.70">
    <property type="match status" value="1"/>
</dbReference>
<reference evidence="14" key="1">
    <citation type="submission" date="2017-02" db="UniProtKB">
        <authorList>
            <consortium name="WormBaseParasite"/>
        </authorList>
    </citation>
    <scope>IDENTIFICATION</scope>
</reference>
<organism evidence="12 14">
    <name type="scientific">Dracunculus medinensis</name>
    <name type="common">Guinea worm</name>
    <dbReference type="NCBI Taxonomy" id="318479"/>
    <lineage>
        <taxon>Eukaryota</taxon>
        <taxon>Metazoa</taxon>
        <taxon>Ecdysozoa</taxon>
        <taxon>Nematoda</taxon>
        <taxon>Chromadorea</taxon>
        <taxon>Rhabditida</taxon>
        <taxon>Spirurina</taxon>
        <taxon>Dracunculoidea</taxon>
        <taxon>Dracunculidae</taxon>
        <taxon>Dracunculus</taxon>
    </lineage>
</organism>
<dbReference type="Proteomes" id="UP000274756">
    <property type="component" value="Unassembled WGS sequence"/>
</dbReference>
<dbReference type="SUPFAM" id="SSF81324">
    <property type="entry name" value="Voltage-gated potassium channels"/>
    <property type="match status" value="2"/>
</dbReference>
<feature type="transmembrane region" description="Helical" evidence="9">
    <location>
        <begin position="112"/>
        <end position="132"/>
    </location>
</feature>
<evidence type="ECO:0000256" key="1">
    <source>
        <dbReference type="ARBA" id="ARBA00004141"/>
    </source>
</evidence>
<dbReference type="PRINTS" id="PR01333">
    <property type="entry name" value="2POREKCHANEL"/>
</dbReference>
<dbReference type="GO" id="GO:0022841">
    <property type="term" value="F:potassium ion leak channel activity"/>
    <property type="evidence" value="ECO:0007669"/>
    <property type="project" value="TreeGrafter"/>
</dbReference>
<dbReference type="Proteomes" id="UP000038040">
    <property type="component" value="Unplaced"/>
</dbReference>
<dbReference type="AlphaFoldDB" id="A0A0N4UCZ8"/>
<keyword evidence="3 8" id="KW-0812">Transmembrane</keyword>
<evidence type="ECO:0000313" key="12">
    <source>
        <dbReference type="Proteomes" id="UP000038040"/>
    </source>
</evidence>
<dbReference type="EMBL" id="UYYG01001174">
    <property type="protein sequence ID" value="VDN58995.1"/>
    <property type="molecule type" value="Genomic_DNA"/>
</dbReference>
<evidence type="ECO:0000256" key="4">
    <source>
        <dbReference type="ARBA" id="ARBA00022989"/>
    </source>
</evidence>
<keyword evidence="2 8" id="KW-0813">Transport</keyword>
<evidence type="ECO:0000256" key="7">
    <source>
        <dbReference type="ARBA" id="ARBA00023303"/>
    </source>
</evidence>
<keyword evidence="5 8" id="KW-0406">Ion transport</keyword>
<keyword evidence="4 9" id="KW-1133">Transmembrane helix</keyword>
<keyword evidence="13" id="KW-1185">Reference proteome</keyword>